<organism evidence="1">
    <name type="scientific">Tolypothrix bouteillei VB521301</name>
    <dbReference type="NCBI Taxonomy" id="1479485"/>
    <lineage>
        <taxon>Bacteria</taxon>
        <taxon>Bacillati</taxon>
        <taxon>Cyanobacteriota</taxon>
        <taxon>Cyanophyceae</taxon>
        <taxon>Nostocales</taxon>
        <taxon>Tolypothrichaceae</taxon>
        <taxon>Tolypothrix</taxon>
    </lineage>
</organism>
<proteinExistence type="predicted"/>
<dbReference type="EMBL" id="JHEG02000048">
    <property type="protein sequence ID" value="KIE11528.1"/>
    <property type="molecule type" value="Genomic_DNA"/>
</dbReference>
<protein>
    <submittedName>
        <fullName evidence="1">Uncharacterized protein</fullName>
    </submittedName>
</protein>
<gene>
    <name evidence="1" type="ORF">DA73_0220345</name>
</gene>
<name>A0A0C1R7A6_9CYAN</name>
<dbReference type="AlphaFoldDB" id="A0A0C1R7A6"/>
<comment type="caution">
    <text evidence="1">The sequence shown here is derived from an EMBL/GenBank/DDBJ whole genome shotgun (WGS) entry which is preliminary data.</text>
</comment>
<reference evidence="1" key="1">
    <citation type="journal article" date="2015" name="Genome Announc.">
        <title>Draft Genome Sequence of Tolypothrix boutellei Strain VB521301.</title>
        <authorList>
            <person name="Chandrababunaidu M.M."/>
            <person name="Singh D."/>
            <person name="Sen D."/>
            <person name="Bhan S."/>
            <person name="Das S."/>
            <person name="Gupta A."/>
            <person name="Adhikary S.P."/>
            <person name="Tripathy S."/>
        </authorList>
    </citation>
    <scope>NUCLEOTIDE SEQUENCE</scope>
    <source>
        <strain evidence="1">VB521301</strain>
    </source>
</reference>
<sequence>MESTEPKSGETLEIEDRIELLSEQVETLKQLLYYREVELQEIRHELHNTNMDLCAAINSPWLSLDEAKELAKQLLVSKKSSHEILAELLGTICNLALEPLDLEDREISNFIKASINKPVNCSLTINYQGSLTDMIAVRKKAAETRAKSKMLREQSRKIQAQSRQLKAQFIEQGIKFVSSQASFTARQRNFRRRRKLKKNYRAD</sequence>
<evidence type="ECO:0000313" key="1">
    <source>
        <dbReference type="EMBL" id="KIE11528.1"/>
    </source>
</evidence>
<accession>A0A0C1R7A6</accession>